<dbReference type="Gene3D" id="3.40.630.30">
    <property type="match status" value="1"/>
</dbReference>
<reference evidence="5 6" key="1">
    <citation type="journal article" date="2019" name="Int. J. Syst. Evol. Microbiol.">
        <title>The Global Catalogue of Microorganisms (GCM) 10K type strain sequencing project: providing services to taxonomists for standard genome sequencing and annotation.</title>
        <authorList>
            <consortium name="The Broad Institute Genomics Platform"/>
            <consortium name="The Broad Institute Genome Sequencing Center for Infectious Disease"/>
            <person name="Wu L."/>
            <person name="Ma J."/>
        </authorList>
    </citation>
    <scope>NUCLEOTIDE SEQUENCE [LARGE SCALE GENOMIC DNA]</scope>
    <source>
        <strain evidence="5 6">CGMCC 1.12563</strain>
    </source>
</reference>
<keyword evidence="1 5" id="KW-0808">Transferase</keyword>
<evidence type="ECO:0000313" key="5">
    <source>
        <dbReference type="EMBL" id="MFD1512699.1"/>
    </source>
</evidence>
<dbReference type="EMBL" id="JBHUDC010000003">
    <property type="protein sequence ID" value="MFD1512699.1"/>
    <property type="molecule type" value="Genomic_DNA"/>
</dbReference>
<evidence type="ECO:0000256" key="2">
    <source>
        <dbReference type="ARBA" id="ARBA00023315"/>
    </source>
</evidence>
<keyword evidence="6" id="KW-1185">Reference proteome</keyword>
<dbReference type="InterPro" id="IPR051531">
    <property type="entry name" value="N-acetyltransferase"/>
</dbReference>
<dbReference type="SUPFAM" id="SSF55729">
    <property type="entry name" value="Acyl-CoA N-acyltransferases (Nat)"/>
    <property type="match status" value="1"/>
</dbReference>
<dbReference type="GO" id="GO:0016746">
    <property type="term" value="F:acyltransferase activity"/>
    <property type="evidence" value="ECO:0007669"/>
    <property type="project" value="UniProtKB-KW"/>
</dbReference>
<keyword evidence="2 5" id="KW-0012">Acyltransferase</keyword>
<dbReference type="RefSeq" id="WP_250872679.1">
    <property type="nucleotide sequence ID" value="NZ_JALXFV010000003.1"/>
</dbReference>
<evidence type="ECO:0000256" key="3">
    <source>
        <dbReference type="ARBA" id="ARBA00038502"/>
    </source>
</evidence>
<feature type="domain" description="N-acetyltransferase" evidence="4">
    <location>
        <begin position="12"/>
        <end position="178"/>
    </location>
</feature>
<evidence type="ECO:0000256" key="1">
    <source>
        <dbReference type="ARBA" id="ARBA00022679"/>
    </source>
</evidence>
<dbReference type="InterPro" id="IPR000182">
    <property type="entry name" value="GNAT_dom"/>
</dbReference>
<dbReference type="PROSITE" id="PS51186">
    <property type="entry name" value="GNAT"/>
    <property type="match status" value="1"/>
</dbReference>
<evidence type="ECO:0000313" key="6">
    <source>
        <dbReference type="Proteomes" id="UP001597187"/>
    </source>
</evidence>
<dbReference type="EC" id="2.3.-.-" evidence="5"/>
<name>A0ABD6AUV7_9EURY</name>
<sequence>MPGPVFLEGDRVTLRAAEPDDVPFLQRCMNDPRVWRPALDVNPTNESHCTEFFERVVSGEGGVHCLACVDEEPLGLLSLTESQYGPSETSRARAAEIAYWFHPDHHGQGYGSEAAELLVRYAFEDRNLRRLHAEVGSFNDASVGLLESLGFEHEGTRREAAWFRGEYHDMLAYGLLRSEW</sequence>
<dbReference type="InterPro" id="IPR016181">
    <property type="entry name" value="Acyl_CoA_acyltransferase"/>
</dbReference>
<organism evidence="5 6">
    <name type="scientific">Halomarina rubra</name>
    <dbReference type="NCBI Taxonomy" id="2071873"/>
    <lineage>
        <taxon>Archaea</taxon>
        <taxon>Methanobacteriati</taxon>
        <taxon>Methanobacteriota</taxon>
        <taxon>Stenosarchaea group</taxon>
        <taxon>Halobacteria</taxon>
        <taxon>Halobacteriales</taxon>
        <taxon>Natronomonadaceae</taxon>
        <taxon>Halomarina</taxon>
    </lineage>
</organism>
<dbReference type="PANTHER" id="PTHR43792:SF8">
    <property type="entry name" value="[RIBOSOMAL PROTEIN US5]-ALANINE N-ACETYLTRANSFERASE"/>
    <property type="match status" value="1"/>
</dbReference>
<comment type="caution">
    <text evidence="5">The sequence shown here is derived from an EMBL/GenBank/DDBJ whole genome shotgun (WGS) entry which is preliminary data.</text>
</comment>
<comment type="similarity">
    <text evidence="3">Belongs to the acetyltransferase family. RimJ subfamily.</text>
</comment>
<accession>A0ABD6AUV7</accession>
<dbReference type="Proteomes" id="UP001597187">
    <property type="component" value="Unassembled WGS sequence"/>
</dbReference>
<protein>
    <submittedName>
        <fullName evidence="5">GNAT family N-acetyltransferase</fullName>
        <ecNumber evidence="5">2.3.-.-</ecNumber>
    </submittedName>
</protein>
<dbReference type="PANTHER" id="PTHR43792">
    <property type="entry name" value="GNAT FAMILY, PUTATIVE (AFU_ORTHOLOGUE AFUA_3G00765)-RELATED-RELATED"/>
    <property type="match status" value="1"/>
</dbReference>
<dbReference type="CDD" id="cd04301">
    <property type="entry name" value="NAT_SF"/>
    <property type="match status" value="1"/>
</dbReference>
<gene>
    <name evidence="5" type="ORF">ACFSBT_05310</name>
</gene>
<proteinExistence type="inferred from homology"/>
<evidence type="ECO:0000259" key="4">
    <source>
        <dbReference type="PROSITE" id="PS51186"/>
    </source>
</evidence>
<dbReference type="AlphaFoldDB" id="A0ABD6AUV7"/>
<dbReference type="Pfam" id="PF13302">
    <property type="entry name" value="Acetyltransf_3"/>
    <property type="match status" value="1"/>
</dbReference>